<dbReference type="FunFam" id="3.40.50.300:FF:000006">
    <property type="entry name" value="DNA-binding transcriptional regulator NtrC"/>
    <property type="match status" value="1"/>
</dbReference>
<evidence type="ECO:0000256" key="8">
    <source>
        <dbReference type="SAM" id="MobiDB-lite"/>
    </source>
</evidence>
<evidence type="ECO:0000313" key="10">
    <source>
        <dbReference type="EMBL" id="XBO72643.1"/>
    </source>
</evidence>
<dbReference type="InterPro" id="IPR003593">
    <property type="entry name" value="AAA+_ATPase"/>
</dbReference>
<dbReference type="Gene3D" id="1.10.10.60">
    <property type="entry name" value="Homeodomain-like"/>
    <property type="match status" value="1"/>
</dbReference>
<accession>A0AAU7KP77</accession>
<name>A0AAU7KP77_9GAMM</name>
<dbReference type="SUPFAM" id="SSF55785">
    <property type="entry name" value="PYP-like sensor domain (PAS domain)"/>
    <property type="match status" value="1"/>
</dbReference>
<dbReference type="Gene3D" id="3.40.50.300">
    <property type="entry name" value="P-loop containing nucleotide triphosphate hydrolases"/>
    <property type="match status" value="1"/>
</dbReference>
<gene>
    <name evidence="10" type="ORF">NFG58_08070</name>
</gene>
<evidence type="ECO:0000256" key="7">
    <source>
        <dbReference type="ARBA" id="ARBA00029500"/>
    </source>
</evidence>
<keyword evidence="1" id="KW-0547">Nucleotide-binding</keyword>
<keyword evidence="3" id="KW-0067">ATP-binding</keyword>
<evidence type="ECO:0000256" key="2">
    <source>
        <dbReference type="ARBA" id="ARBA00022797"/>
    </source>
</evidence>
<dbReference type="InterPro" id="IPR025943">
    <property type="entry name" value="Sigma_54_int_dom_ATP-bd_2"/>
</dbReference>
<dbReference type="PROSITE" id="PS50045">
    <property type="entry name" value="SIGMA54_INTERACT_4"/>
    <property type="match status" value="1"/>
</dbReference>
<dbReference type="InterPro" id="IPR025662">
    <property type="entry name" value="Sigma_54_int_dom_ATP-bd_1"/>
</dbReference>
<dbReference type="Gene3D" id="3.30.450.20">
    <property type="entry name" value="PAS domain"/>
    <property type="match status" value="1"/>
</dbReference>
<evidence type="ECO:0000256" key="1">
    <source>
        <dbReference type="ARBA" id="ARBA00022741"/>
    </source>
</evidence>
<dbReference type="EMBL" id="CP098827">
    <property type="protein sequence ID" value="XBO72643.1"/>
    <property type="molecule type" value="Genomic_DNA"/>
</dbReference>
<dbReference type="SUPFAM" id="SSF46689">
    <property type="entry name" value="Homeodomain-like"/>
    <property type="match status" value="1"/>
</dbReference>
<dbReference type="InterPro" id="IPR009057">
    <property type="entry name" value="Homeodomain-like_sf"/>
</dbReference>
<dbReference type="GO" id="GO:0003677">
    <property type="term" value="F:DNA binding"/>
    <property type="evidence" value="ECO:0007669"/>
    <property type="project" value="UniProtKB-KW"/>
</dbReference>
<dbReference type="Gene3D" id="1.10.8.60">
    <property type="match status" value="1"/>
</dbReference>
<dbReference type="InterPro" id="IPR025944">
    <property type="entry name" value="Sigma_54_int_dom_CS"/>
</dbReference>
<dbReference type="PROSITE" id="PS00688">
    <property type="entry name" value="SIGMA54_INTERACT_3"/>
    <property type="match status" value="1"/>
</dbReference>
<evidence type="ECO:0000256" key="3">
    <source>
        <dbReference type="ARBA" id="ARBA00022840"/>
    </source>
</evidence>
<evidence type="ECO:0000256" key="6">
    <source>
        <dbReference type="ARBA" id="ARBA00023163"/>
    </source>
</evidence>
<dbReference type="SUPFAM" id="SSF52540">
    <property type="entry name" value="P-loop containing nucleoside triphosphate hydrolases"/>
    <property type="match status" value="1"/>
</dbReference>
<dbReference type="PROSITE" id="PS00675">
    <property type="entry name" value="SIGMA54_INTERACT_1"/>
    <property type="match status" value="1"/>
</dbReference>
<dbReference type="Pfam" id="PF18024">
    <property type="entry name" value="HTH_50"/>
    <property type="match status" value="1"/>
</dbReference>
<keyword evidence="4" id="KW-0805">Transcription regulation</keyword>
<dbReference type="RefSeq" id="WP_287164922.1">
    <property type="nucleotide sequence ID" value="NZ_CP098827.1"/>
</dbReference>
<dbReference type="InterPro" id="IPR058031">
    <property type="entry name" value="AAA_lid_NorR"/>
</dbReference>
<dbReference type="SMART" id="SM00091">
    <property type="entry name" value="PAS"/>
    <property type="match status" value="1"/>
</dbReference>
<reference evidence="10" key="1">
    <citation type="submission" date="2022-06" db="EMBL/GenBank/DDBJ databases">
        <title>A novel DMS-producing enzyme.</title>
        <authorList>
            <person name="Zhang Y."/>
        </authorList>
    </citation>
    <scope>NUCLEOTIDE SEQUENCE</scope>
    <source>
        <strain evidence="10">RT37</strain>
    </source>
</reference>
<dbReference type="InterPro" id="IPR030828">
    <property type="entry name" value="HTH_TyrR"/>
</dbReference>
<evidence type="ECO:0000256" key="4">
    <source>
        <dbReference type="ARBA" id="ARBA00023015"/>
    </source>
</evidence>
<feature type="region of interest" description="Disordered" evidence="8">
    <location>
        <begin position="414"/>
        <end position="439"/>
    </location>
</feature>
<dbReference type="PANTHER" id="PTHR32071">
    <property type="entry name" value="TRANSCRIPTIONAL REGULATORY PROTEIN"/>
    <property type="match status" value="1"/>
</dbReference>
<proteinExistence type="predicted"/>
<feature type="compositionally biased region" description="Polar residues" evidence="8">
    <location>
        <begin position="414"/>
        <end position="425"/>
    </location>
</feature>
<dbReference type="Pfam" id="PF25601">
    <property type="entry name" value="AAA_lid_14"/>
    <property type="match status" value="1"/>
</dbReference>
<sequence>MNHGPLMPRQLLAILNALEDGIFITDLKGRPLWVNQASLSQLEASAEHLYQSDVYRLEEEGVFSPSVTRFVIEERRPVSVVHRYRGKDYLVNGSLFHLGDDPSGEPDAVLVQARNLDRDVLASRSPDTTQALLDHVMHQLKRIRQEQVATEASPASSSRSPRYRRCLERLERAAASDTTVLLSGETGVGKSWLVNRLHQFSPRSDKPLIHVNCAAIPEALLEAELFGHESGAFTGAHRDGRVGYVALAEGGTLFLDEIGELPLTLQPKLLQLLQERQYHPLGGKPRKAEVRIVAATNADLSARVRDGSFRADLYYRLNIVPIEIPPLRERAEDIPGLANQLLARISRRHKRRITLERDALRALTHHSWPGNVRELENLLERLSVFCEDDTIGIDDLALDHPELVPASLADRVSLNSPRKSSWQDDGQSDGALSLPLDDSRPLPERLAEIERQAIDDALSRAGSTRKAAQDLGVTQSWLMRRLKRDRSSSSD</sequence>
<feature type="domain" description="Sigma-54 factor interaction" evidence="9">
    <location>
        <begin position="156"/>
        <end position="384"/>
    </location>
</feature>
<dbReference type="InterPro" id="IPR002078">
    <property type="entry name" value="Sigma_54_int"/>
</dbReference>
<protein>
    <recommendedName>
        <fullName evidence="7">HTH-type transcriptional regulatory protein TyrR</fullName>
    </recommendedName>
</protein>
<keyword evidence="5" id="KW-0238">DNA-binding</keyword>
<organism evidence="10">
    <name type="scientific">Halomonas sp. RT37</name>
    <dbReference type="NCBI Taxonomy" id="2950872"/>
    <lineage>
        <taxon>Bacteria</taxon>
        <taxon>Pseudomonadati</taxon>
        <taxon>Pseudomonadota</taxon>
        <taxon>Gammaproteobacteria</taxon>
        <taxon>Oceanospirillales</taxon>
        <taxon>Halomonadaceae</taxon>
        <taxon>Halomonas</taxon>
    </lineage>
</organism>
<dbReference type="CDD" id="cd00009">
    <property type="entry name" value="AAA"/>
    <property type="match status" value="1"/>
</dbReference>
<dbReference type="InterPro" id="IPR035965">
    <property type="entry name" value="PAS-like_dom_sf"/>
</dbReference>
<evidence type="ECO:0000259" key="9">
    <source>
        <dbReference type="PROSITE" id="PS50045"/>
    </source>
</evidence>
<dbReference type="InterPro" id="IPR027417">
    <property type="entry name" value="P-loop_NTPase"/>
</dbReference>
<keyword evidence="6" id="KW-0804">Transcription</keyword>
<dbReference type="PROSITE" id="PS00676">
    <property type="entry name" value="SIGMA54_INTERACT_2"/>
    <property type="match status" value="1"/>
</dbReference>
<dbReference type="GO" id="GO:0006355">
    <property type="term" value="P:regulation of DNA-templated transcription"/>
    <property type="evidence" value="ECO:0007669"/>
    <property type="project" value="InterPro"/>
</dbReference>
<dbReference type="GO" id="GO:0005524">
    <property type="term" value="F:ATP binding"/>
    <property type="evidence" value="ECO:0007669"/>
    <property type="project" value="UniProtKB-KW"/>
</dbReference>
<dbReference type="SMART" id="SM00382">
    <property type="entry name" value="AAA"/>
    <property type="match status" value="1"/>
</dbReference>
<dbReference type="InterPro" id="IPR000014">
    <property type="entry name" value="PAS"/>
</dbReference>
<dbReference type="AlphaFoldDB" id="A0AAU7KP77"/>
<dbReference type="Pfam" id="PF00158">
    <property type="entry name" value="Sigma54_activat"/>
    <property type="match status" value="1"/>
</dbReference>
<evidence type="ECO:0000256" key="5">
    <source>
        <dbReference type="ARBA" id="ARBA00023125"/>
    </source>
</evidence>
<keyword evidence="2" id="KW-0058">Aromatic hydrocarbons catabolism</keyword>